<evidence type="ECO:0000313" key="2">
    <source>
        <dbReference type="EMBL" id="VEN45053.1"/>
    </source>
</evidence>
<accession>A0A653CBH9</accession>
<evidence type="ECO:0000313" key="3">
    <source>
        <dbReference type="Proteomes" id="UP000410492"/>
    </source>
</evidence>
<feature type="compositionally biased region" description="Acidic residues" evidence="1">
    <location>
        <begin position="23"/>
        <end position="33"/>
    </location>
</feature>
<feature type="compositionally biased region" description="Basic and acidic residues" evidence="1">
    <location>
        <begin position="240"/>
        <end position="263"/>
    </location>
</feature>
<protein>
    <submittedName>
        <fullName evidence="2">Uncharacterized protein</fullName>
    </submittedName>
</protein>
<dbReference type="EMBL" id="CAACVG010007365">
    <property type="protein sequence ID" value="VEN45053.1"/>
    <property type="molecule type" value="Genomic_DNA"/>
</dbReference>
<dbReference type="AlphaFoldDB" id="A0A653CBH9"/>
<sequence>MAGKWHSTEEFEQDLNTYSEMSEIQEDSDEDDYAMPPQTVLDYQAQQSRNNTSIFTDNFLLEEGVKYVFSGRGRGIPSQIFAPGLRTADTPTDEDDIKRRIRQEVGHVGYDELCYSKYKRLNRKIEERQFVNAPEPITTQQLTSTANPSPTNSRGSCQHQSLKMSPQSLSDASRSSTPNNQTIISPMCTSRTPESSPKKTNMVSQNDGNAIVEEQENGKTNTTDQKPLPLSVMLRKARKKPPEKEKKPESPPEKAKSPQKNRESLLLNGKENGNLAANRNCISDKATETSPRSKAGLIDSSSSSDTSDDPWWRATEPNNWRDRTSKSPKFFKGNNTPWRRETKVDMFDVCSNKEFPPLQ</sequence>
<feature type="region of interest" description="Disordered" evidence="1">
    <location>
        <begin position="1"/>
        <end position="35"/>
    </location>
</feature>
<gene>
    <name evidence="2" type="ORF">CALMAC_LOCUS7637</name>
</gene>
<proteinExistence type="predicted"/>
<feature type="compositionally biased region" description="Polar residues" evidence="1">
    <location>
        <begin position="137"/>
        <end position="208"/>
    </location>
</feature>
<dbReference type="Proteomes" id="UP000410492">
    <property type="component" value="Unassembled WGS sequence"/>
</dbReference>
<organism evidence="2 3">
    <name type="scientific">Callosobruchus maculatus</name>
    <name type="common">Southern cowpea weevil</name>
    <name type="synonym">Pulse bruchid</name>
    <dbReference type="NCBI Taxonomy" id="64391"/>
    <lineage>
        <taxon>Eukaryota</taxon>
        <taxon>Metazoa</taxon>
        <taxon>Ecdysozoa</taxon>
        <taxon>Arthropoda</taxon>
        <taxon>Hexapoda</taxon>
        <taxon>Insecta</taxon>
        <taxon>Pterygota</taxon>
        <taxon>Neoptera</taxon>
        <taxon>Endopterygota</taxon>
        <taxon>Coleoptera</taxon>
        <taxon>Polyphaga</taxon>
        <taxon>Cucujiformia</taxon>
        <taxon>Chrysomeloidea</taxon>
        <taxon>Chrysomelidae</taxon>
        <taxon>Bruchinae</taxon>
        <taxon>Bruchini</taxon>
        <taxon>Callosobruchus</taxon>
    </lineage>
</organism>
<name>A0A653CBH9_CALMS</name>
<reference evidence="2 3" key="1">
    <citation type="submission" date="2019-01" db="EMBL/GenBank/DDBJ databases">
        <authorList>
            <person name="Sayadi A."/>
        </authorList>
    </citation>
    <scope>NUCLEOTIDE SEQUENCE [LARGE SCALE GENOMIC DNA]</scope>
</reference>
<dbReference type="OrthoDB" id="6747088at2759"/>
<feature type="region of interest" description="Disordered" evidence="1">
    <location>
        <begin position="132"/>
        <end position="337"/>
    </location>
</feature>
<evidence type="ECO:0000256" key="1">
    <source>
        <dbReference type="SAM" id="MobiDB-lite"/>
    </source>
</evidence>
<keyword evidence="3" id="KW-1185">Reference proteome</keyword>